<dbReference type="AlphaFoldDB" id="A0A0D0AGU4"/>
<evidence type="ECO:0000256" key="1">
    <source>
        <dbReference type="SAM" id="MobiDB-lite"/>
    </source>
</evidence>
<dbReference type="HOGENOM" id="CLU_688052_0_0_1"/>
<name>A0A0D0AGU4_9AGAM</name>
<feature type="region of interest" description="Disordered" evidence="1">
    <location>
        <begin position="219"/>
        <end position="238"/>
    </location>
</feature>
<sequence>ESQRIEIGDCIEVLMGEHMGKRGVVTWFPIGGTQLWFRDESPQSLTLYYMKYFSRPPIIQVPVAFVQRTRLAQTIKFTKEKGYDLKPGDVVRVARGPEYQTKGIVQSIDVPIGFVMKILNASLNSFSNVISQEVFVVGGGRKGFRATLYGVGGENCTVAFNGQASITLKCHDVVTSQLMMFPSRYGMRLNGLMLGESDLIAFCNMRKRSYLVSHPRRFITPPGSPRSSSNRTVVSPQHDRDGDIVTTVTYFIIDPGPLPWFMSKQFSSLFLTYQAMFTVSPRFDQAKFNKRFVSTACPDPFCGANGPAPEGCVAVSCTSSRAGAALEHFT</sequence>
<keyword evidence="3" id="KW-1185">Reference proteome</keyword>
<reference evidence="2 3" key="1">
    <citation type="submission" date="2014-04" db="EMBL/GenBank/DDBJ databases">
        <authorList>
            <consortium name="DOE Joint Genome Institute"/>
            <person name="Kuo A."/>
            <person name="Ruytinx J."/>
            <person name="Rineau F."/>
            <person name="Colpaert J."/>
            <person name="Kohler A."/>
            <person name="Nagy L.G."/>
            <person name="Floudas D."/>
            <person name="Copeland A."/>
            <person name="Barry K.W."/>
            <person name="Cichocki N."/>
            <person name="Veneault-Fourrey C."/>
            <person name="LaButti K."/>
            <person name="Lindquist E.A."/>
            <person name="Lipzen A."/>
            <person name="Lundell T."/>
            <person name="Morin E."/>
            <person name="Murat C."/>
            <person name="Sun H."/>
            <person name="Tunlid A."/>
            <person name="Henrissat B."/>
            <person name="Grigoriev I.V."/>
            <person name="Hibbett D.S."/>
            <person name="Martin F."/>
            <person name="Nordberg H.P."/>
            <person name="Cantor M.N."/>
            <person name="Hua S.X."/>
        </authorList>
    </citation>
    <scope>NUCLEOTIDE SEQUENCE [LARGE SCALE GENOMIC DNA]</scope>
    <source>
        <strain evidence="2 3">UH-Slu-Lm8-n1</strain>
    </source>
</reference>
<feature type="compositionally biased region" description="Polar residues" evidence="1">
    <location>
        <begin position="225"/>
        <end position="235"/>
    </location>
</feature>
<evidence type="ECO:0000313" key="2">
    <source>
        <dbReference type="EMBL" id="KIK33457.1"/>
    </source>
</evidence>
<organism evidence="2 3">
    <name type="scientific">Suillus luteus UH-Slu-Lm8-n1</name>
    <dbReference type="NCBI Taxonomy" id="930992"/>
    <lineage>
        <taxon>Eukaryota</taxon>
        <taxon>Fungi</taxon>
        <taxon>Dikarya</taxon>
        <taxon>Basidiomycota</taxon>
        <taxon>Agaricomycotina</taxon>
        <taxon>Agaricomycetes</taxon>
        <taxon>Agaricomycetidae</taxon>
        <taxon>Boletales</taxon>
        <taxon>Suillineae</taxon>
        <taxon>Suillaceae</taxon>
        <taxon>Suillus</taxon>
    </lineage>
</organism>
<feature type="non-terminal residue" evidence="2">
    <location>
        <position position="330"/>
    </location>
</feature>
<reference evidence="3" key="2">
    <citation type="submission" date="2015-01" db="EMBL/GenBank/DDBJ databases">
        <title>Evolutionary Origins and Diversification of the Mycorrhizal Mutualists.</title>
        <authorList>
            <consortium name="DOE Joint Genome Institute"/>
            <consortium name="Mycorrhizal Genomics Consortium"/>
            <person name="Kohler A."/>
            <person name="Kuo A."/>
            <person name="Nagy L.G."/>
            <person name="Floudas D."/>
            <person name="Copeland A."/>
            <person name="Barry K.W."/>
            <person name="Cichocki N."/>
            <person name="Veneault-Fourrey C."/>
            <person name="LaButti K."/>
            <person name="Lindquist E.A."/>
            <person name="Lipzen A."/>
            <person name="Lundell T."/>
            <person name="Morin E."/>
            <person name="Murat C."/>
            <person name="Riley R."/>
            <person name="Ohm R."/>
            <person name="Sun H."/>
            <person name="Tunlid A."/>
            <person name="Henrissat B."/>
            <person name="Grigoriev I.V."/>
            <person name="Hibbett D.S."/>
            <person name="Martin F."/>
        </authorList>
    </citation>
    <scope>NUCLEOTIDE SEQUENCE [LARGE SCALE GENOMIC DNA]</scope>
    <source>
        <strain evidence="3">UH-Slu-Lm8-n1</strain>
    </source>
</reference>
<protein>
    <submittedName>
        <fullName evidence="2">Uncharacterized protein</fullName>
    </submittedName>
</protein>
<dbReference type="OrthoDB" id="2659490at2759"/>
<evidence type="ECO:0000313" key="3">
    <source>
        <dbReference type="Proteomes" id="UP000054485"/>
    </source>
</evidence>
<proteinExistence type="predicted"/>
<dbReference type="InParanoid" id="A0A0D0AGU4"/>
<dbReference type="EMBL" id="KN835937">
    <property type="protein sequence ID" value="KIK33457.1"/>
    <property type="molecule type" value="Genomic_DNA"/>
</dbReference>
<gene>
    <name evidence="2" type="ORF">CY34DRAFT_99565</name>
</gene>
<accession>A0A0D0AGU4</accession>
<dbReference type="Proteomes" id="UP000054485">
    <property type="component" value="Unassembled WGS sequence"/>
</dbReference>